<dbReference type="InterPro" id="IPR036865">
    <property type="entry name" value="CRAL-TRIO_dom_sf"/>
</dbReference>
<dbReference type="CDD" id="cd00170">
    <property type="entry name" value="SEC14"/>
    <property type="match status" value="1"/>
</dbReference>
<dbReference type="PANTHER" id="PTHR45824">
    <property type="entry name" value="GH16843P"/>
    <property type="match status" value="1"/>
</dbReference>
<name>A0A834U026_9FABA</name>
<dbReference type="GO" id="GO:0008526">
    <property type="term" value="F:phosphatidylinositol transfer activity"/>
    <property type="evidence" value="ECO:0007669"/>
    <property type="project" value="TreeGrafter"/>
</dbReference>
<gene>
    <name evidence="2" type="ORF">G2W53_012014</name>
</gene>
<comment type="caution">
    <text evidence="2">The sequence shown here is derived from an EMBL/GenBank/DDBJ whole genome shotgun (WGS) entry which is preliminary data.</text>
</comment>
<dbReference type="InterPro" id="IPR001251">
    <property type="entry name" value="CRAL-TRIO_dom"/>
</dbReference>
<evidence type="ECO:0000259" key="1">
    <source>
        <dbReference type="PROSITE" id="PS50191"/>
    </source>
</evidence>
<dbReference type="PROSITE" id="PS50191">
    <property type="entry name" value="CRAL_TRIO"/>
    <property type="match status" value="1"/>
</dbReference>
<accession>A0A834U026</accession>
<dbReference type="Proteomes" id="UP000634136">
    <property type="component" value="Unassembled WGS sequence"/>
</dbReference>
<dbReference type="AlphaFoldDB" id="A0A834U026"/>
<organism evidence="2 3">
    <name type="scientific">Senna tora</name>
    <dbReference type="NCBI Taxonomy" id="362788"/>
    <lineage>
        <taxon>Eukaryota</taxon>
        <taxon>Viridiplantae</taxon>
        <taxon>Streptophyta</taxon>
        <taxon>Embryophyta</taxon>
        <taxon>Tracheophyta</taxon>
        <taxon>Spermatophyta</taxon>
        <taxon>Magnoliopsida</taxon>
        <taxon>eudicotyledons</taxon>
        <taxon>Gunneridae</taxon>
        <taxon>Pentapetalae</taxon>
        <taxon>rosids</taxon>
        <taxon>fabids</taxon>
        <taxon>Fabales</taxon>
        <taxon>Fabaceae</taxon>
        <taxon>Caesalpinioideae</taxon>
        <taxon>Cassia clade</taxon>
        <taxon>Senna</taxon>
    </lineage>
</organism>
<proteinExistence type="predicted"/>
<evidence type="ECO:0000313" key="2">
    <source>
        <dbReference type="EMBL" id="KAF7829681.1"/>
    </source>
</evidence>
<feature type="domain" description="CRAL-TRIO" evidence="1">
    <location>
        <begin position="84"/>
        <end position="248"/>
    </location>
</feature>
<keyword evidence="3" id="KW-1185">Reference proteome</keyword>
<dbReference type="Pfam" id="PF00650">
    <property type="entry name" value="CRAL_TRIO"/>
    <property type="match status" value="1"/>
</dbReference>
<dbReference type="SMART" id="SM00516">
    <property type="entry name" value="SEC14"/>
    <property type="match status" value="1"/>
</dbReference>
<protein>
    <submittedName>
        <fullName evidence="2">Random slug protein 5-like</fullName>
    </submittedName>
</protein>
<dbReference type="PANTHER" id="PTHR45824:SF22">
    <property type="entry name" value="SEC14P-LIKE PHOSPHATIDYLINOSITOL TRANSFER FAMILY PROTEIN"/>
    <property type="match status" value="1"/>
</dbReference>
<evidence type="ECO:0000313" key="3">
    <source>
        <dbReference type="Proteomes" id="UP000634136"/>
    </source>
</evidence>
<sequence>MSFTPNLDSIYSLFIPDYAFLQEQFSVIMFHPPKSSQHDHQSNELYTESKIEELKAAIGPLSGRSLKYCTDACLRGYLQVQNWNHEVAKQAETGIMYRASFHDRQGRTVLVMKPGMPRKSSMEDGIRLQVYLTENAVLNFPEGQQQMTWLVDFSEFSLTKSVSTKLAKQSIHILQSHYPDRLAMAIVYNPPRIFEAFWKIVKCFLDNKTFEKVKFVYPNNKDSVDFMNSYFDFESLPTQFGGNATFKYDHNHFSRLMAHDDFKTAAFWATDDDNL</sequence>
<dbReference type="EMBL" id="JAAIUW010000005">
    <property type="protein sequence ID" value="KAF7829681.1"/>
    <property type="molecule type" value="Genomic_DNA"/>
</dbReference>
<dbReference type="OrthoDB" id="75724at2759"/>
<dbReference type="SUPFAM" id="SSF52087">
    <property type="entry name" value="CRAL/TRIO domain"/>
    <property type="match status" value="1"/>
</dbReference>
<dbReference type="Gene3D" id="3.40.525.10">
    <property type="entry name" value="CRAL-TRIO lipid binding domain"/>
    <property type="match status" value="1"/>
</dbReference>
<dbReference type="InterPro" id="IPR052578">
    <property type="entry name" value="PI_Transfer_CRAL-TRIO"/>
</dbReference>
<reference evidence="2" key="1">
    <citation type="submission" date="2020-09" db="EMBL/GenBank/DDBJ databases">
        <title>Genome-Enabled Discovery of Anthraquinone Biosynthesis in Senna tora.</title>
        <authorList>
            <person name="Kang S.-H."/>
            <person name="Pandey R.P."/>
            <person name="Lee C.-M."/>
            <person name="Sim J.-S."/>
            <person name="Jeong J.-T."/>
            <person name="Choi B.-S."/>
            <person name="Jung M."/>
            <person name="Ginzburg D."/>
            <person name="Zhao K."/>
            <person name="Won S.Y."/>
            <person name="Oh T.-J."/>
            <person name="Yu Y."/>
            <person name="Kim N.-H."/>
            <person name="Lee O.R."/>
            <person name="Lee T.-H."/>
            <person name="Bashyal P."/>
            <person name="Kim T.-S."/>
            <person name="Lee W.-H."/>
            <person name="Kawkins C."/>
            <person name="Kim C.-K."/>
            <person name="Kim J.S."/>
            <person name="Ahn B.O."/>
            <person name="Rhee S.Y."/>
            <person name="Sohng J.K."/>
        </authorList>
    </citation>
    <scope>NUCLEOTIDE SEQUENCE</scope>
    <source>
        <tissue evidence="2">Leaf</tissue>
    </source>
</reference>